<dbReference type="AlphaFoldDB" id="A0A8K0PB67"/>
<evidence type="ECO:0000256" key="1">
    <source>
        <dbReference type="SAM" id="MobiDB-lite"/>
    </source>
</evidence>
<comment type="caution">
    <text evidence="2">The sequence shown here is derived from an EMBL/GenBank/DDBJ whole genome shotgun (WGS) entry which is preliminary data.</text>
</comment>
<evidence type="ECO:0000313" key="3">
    <source>
        <dbReference type="Proteomes" id="UP000809789"/>
    </source>
</evidence>
<evidence type="ECO:0000313" key="2">
    <source>
        <dbReference type="EMBL" id="KAG8623086.1"/>
    </source>
</evidence>
<feature type="compositionally biased region" description="Polar residues" evidence="1">
    <location>
        <begin position="118"/>
        <end position="134"/>
    </location>
</feature>
<keyword evidence="3" id="KW-1185">Reference proteome</keyword>
<dbReference type="Proteomes" id="UP000809789">
    <property type="component" value="Unassembled WGS sequence"/>
</dbReference>
<feature type="compositionally biased region" description="Polar residues" evidence="1">
    <location>
        <begin position="28"/>
        <end position="41"/>
    </location>
</feature>
<accession>A0A8K0PB67</accession>
<feature type="compositionally biased region" description="Basic residues" evidence="1">
    <location>
        <begin position="198"/>
        <end position="207"/>
    </location>
</feature>
<organism evidence="2 3">
    <name type="scientific">Elsinoe batatas</name>
    <dbReference type="NCBI Taxonomy" id="2601811"/>
    <lineage>
        <taxon>Eukaryota</taxon>
        <taxon>Fungi</taxon>
        <taxon>Dikarya</taxon>
        <taxon>Ascomycota</taxon>
        <taxon>Pezizomycotina</taxon>
        <taxon>Dothideomycetes</taxon>
        <taxon>Dothideomycetidae</taxon>
        <taxon>Myriangiales</taxon>
        <taxon>Elsinoaceae</taxon>
        <taxon>Elsinoe</taxon>
    </lineage>
</organism>
<feature type="region of interest" description="Disordered" evidence="1">
    <location>
        <begin position="1"/>
        <end position="227"/>
    </location>
</feature>
<sequence>MASYPGAAYLQGQPLPGPPPGPPPGPSRQGSHASQYSNNSYGAPPPYQEGSAHNQAPTSAPQPFPQFQPQPNSQHLPPIPQHRPLSNSQMRHHSYSQPQQIPPGYLGPQGYLHPQHASAPQQSWMPLSGPNTPGSYPFGEPGYSQHPGMDPRRYSTSSHGSYHSTHSKGRKGRYSDDSGFSDDETWDSMYDSEEEERRRRKKERRKRREEEASKSKRKRDRPTLGDSVFAVFDGFKGAFSSTDAKH</sequence>
<name>A0A8K0PB67_9PEZI</name>
<feature type="compositionally biased region" description="Acidic residues" evidence="1">
    <location>
        <begin position="179"/>
        <end position="194"/>
    </location>
</feature>
<proteinExistence type="predicted"/>
<protein>
    <submittedName>
        <fullName evidence="2">Uncharacterized protein</fullName>
    </submittedName>
</protein>
<gene>
    <name evidence="2" type="ORF">KVT40_008062</name>
</gene>
<feature type="compositionally biased region" description="Pro residues" evidence="1">
    <location>
        <begin position="15"/>
        <end position="26"/>
    </location>
</feature>
<feature type="compositionally biased region" description="Low complexity" evidence="1">
    <location>
        <begin position="154"/>
        <end position="164"/>
    </location>
</feature>
<reference evidence="2" key="1">
    <citation type="submission" date="2021-07" db="EMBL/GenBank/DDBJ databases">
        <title>Elsinoe batatas strain:CRI-CJ2 Genome sequencing and assembly.</title>
        <authorList>
            <person name="Huang L."/>
        </authorList>
    </citation>
    <scope>NUCLEOTIDE SEQUENCE</scope>
    <source>
        <strain evidence="2">CRI-CJ2</strain>
    </source>
</reference>
<dbReference type="EMBL" id="JAESVG020000010">
    <property type="protein sequence ID" value="KAG8623086.1"/>
    <property type="molecule type" value="Genomic_DNA"/>
</dbReference>
<feature type="compositionally biased region" description="Polar residues" evidence="1">
    <location>
        <begin position="84"/>
        <end position="99"/>
    </location>
</feature>
<dbReference type="OrthoDB" id="3933420at2759"/>